<dbReference type="Proteomes" id="UP000735302">
    <property type="component" value="Unassembled WGS sequence"/>
</dbReference>
<dbReference type="SUPFAM" id="SSF56219">
    <property type="entry name" value="DNase I-like"/>
    <property type="match status" value="1"/>
</dbReference>
<accession>A0AAV4CSV7</accession>
<keyword evidence="1" id="KW-0269">Exonuclease</keyword>
<dbReference type="GO" id="GO:0004519">
    <property type="term" value="F:endonuclease activity"/>
    <property type="evidence" value="ECO:0007669"/>
    <property type="project" value="UniProtKB-KW"/>
</dbReference>
<name>A0AAV4CSV7_9GAST</name>
<organism evidence="1 2">
    <name type="scientific">Plakobranchus ocellatus</name>
    <dbReference type="NCBI Taxonomy" id="259542"/>
    <lineage>
        <taxon>Eukaryota</taxon>
        <taxon>Metazoa</taxon>
        <taxon>Spiralia</taxon>
        <taxon>Lophotrochozoa</taxon>
        <taxon>Mollusca</taxon>
        <taxon>Gastropoda</taxon>
        <taxon>Heterobranchia</taxon>
        <taxon>Euthyneura</taxon>
        <taxon>Panpulmonata</taxon>
        <taxon>Sacoglossa</taxon>
        <taxon>Placobranchoidea</taxon>
        <taxon>Plakobranchidae</taxon>
        <taxon>Plakobranchus</taxon>
    </lineage>
</organism>
<dbReference type="AlphaFoldDB" id="A0AAV4CSV7"/>
<keyword evidence="2" id="KW-1185">Reference proteome</keyword>
<keyword evidence="1" id="KW-0255">Endonuclease</keyword>
<dbReference type="InterPro" id="IPR036691">
    <property type="entry name" value="Endo/exonu/phosph_ase_sf"/>
</dbReference>
<keyword evidence="1" id="KW-0378">Hydrolase</keyword>
<sequence length="209" mass="23616">MRLALYPYGVAAGDSVLERSSRPGWNWFTDYISDRISFSTSVPFGRNRMESAYVSLPYPNPNLSFSRDSRVQQVSPYRHPTSACKININQTLKIATWNLCTLHQKRKLENVIKEMDRIKYNILELAEVRWTGKGSTKLGIKTLIYSGGHTHQRGIGILFDVTTARSLGSWCPISKRVVVAKLVAKSLNLGIFQVYALTSDSEDVEEEVL</sequence>
<evidence type="ECO:0000313" key="1">
    <source>
        <dbReference type="EMBL" id="GFO34944.1"/>
    </source>
</evidence>
<evidence type="ECO:0000313" key="2">
    <source>
        <dbReference type="Proteomes" id="UP000735302"/>
    </source>
</evidence>
<dbReference type="EMBL" id="BLXT01006948">
    <property type="protein sequence ID" value="GFO34944.1"/>
    <property type="molecule type" value="Genomic_DNA"/>
</dbReference>
<keyword evidence="1" id="KW-0540">Nuclease</keyword>
<dbReference type="Gene3D" id="3.60.10.10">
    <property type="entry name" value="Endonuclease/exonuclease/phosphatase"/>
    <property type="match status" value="1"/>
</dbReference>
<protein>
    <submittedName>
        <fullName evidence="1">Endonuclease exonuclease phosphatase domain containing protein</fullName>
    </submittedName>
</protein>
<comment type="caution">
    <text evidence="1">The sequence shown here is derived from an EMBL/GenBank/DDBJ whole genome shotgun (WGS) entry which is preliminary data.</text>
</comment>
<reference evidence="1 2" key="1">
    <citation type="journal article" date="2021" name="Elife">
        <title>Chloroplast acquisition without the gene transfer in kleptoplastic sea slugs, Plakobranchus ocellatus.</title>
        <authorList>
            <person name="Maeda T."/>
            <person name="Takahashi S."/>
            <person name="Yoshida T."/>
            <person name="Shimamura S."/>
            <person name="Takaki Y."/>
            <person name="Nagai Y."/>
            <person name="Toyoda A."/>
            <person name="Suzuki Y."/>
            <person name="Arimoto A."/>
            <person name="Ishii H."/>
            <person name="Satoh N."/>
            <person name="Nishiyama T."/>
            <person name="Hasebe M."/>
            <person name="Maruyama T."/>
            <person name="Minagawa J."/>
            <person name="Obokata J."/>
            <person name="Shigenobu S."/>
        </authorList>
    </citation>
    <scope>NUCLEOTIDE SEQUENCE [LARGE SCALE GENOMIC DNA]</scope>
</reference>
<dbReference type="GO" id="GO:0004527">
    <property type="term" value="F:exonuclease activity"/>
    <property type="evidence" value="ECO:0007669"/>
    <property type="project" value="UniProtKB-KW"/>
</dbReference>
<proteinExistence type="predicted"/>
<gene>
    <name evidence="1" type="ORF">PoB_006144900</name>
</gene>